<reference evidence="1 2" key="1">
    <citation type="submission" date="2023-03" db="EMBL/GenBank/DDBJ databases">
        <title>High-quality genome of Scylla paramamosain provides insights in environmental adaptation.</title>
        <authorList>
            <person name="Zhang L."/>
        </authorList>
    </citation>
    <scope>NUCLEOTIDE SEQUENCE [LARGE SCALE GENOMIC DNA]</scope>
    <source>
        <strain evidence="1">LZ_2023a</strain>
        <tissue evidence="1">Muscle</tissue>
    </source>
</reference>
<dbReference type="AlphaFoldDB" id="A0AAW0TK11"/>
<accession>A0AAW0TK11</accession>
<evidence type="ECO:0000313" key="2">
    <source>
        <dbReference type="Proteomes" id="UP001487740"/>
    </source>
</evidence>
<dbReference type="EMBL" id="JARAKH010000030">
    <property type="protein sequence ID" value="KAK8387030.1"/>
    <property type="molecule type" value="Genomic_DNA"/>
</dbReference>
<keyword evidence="2" id="KW-1185">Reference proteome</keyword>
<name>A0AAW0TK11_SCYPA</name>
<gene>
    <name evidence="1" type="ORF">O3P69_017998</name>
</gene>
<proteinExistence type="predicted"/>
<sequence>MSASTHRLLCQKDERYTLKHSCLWVECCTLSQDGHKHERLGKDVGVSLPVKAEGHQSKAWPSVISIWPPSQKAVESGYTLVTWYTRPQELLCGLTSQHPRRAGIPPASLSLYLYPTFASLLGTMGHSISRHRNSVIVKNPCQGWAAGGPGSPPPLTQTVKSFSFHYNLRQTVACSSDYCERVFSVLTSPWVEPFSETKKCCSRGQPVSTPLHTQPRQAKCRAAAVVP</sequence>
<protein>
    <submittedName>
        <fullName evidence="1">Uncharacterized protein</fullName>
    </submittedName>
</protein>
<organism evidence="1 2">
    <name type="scientific">Scylla paramamosain</name>
    <name type="common">Mud crab</name>
    <dbReference type="NCBI Taxonomy" id="85552"/>
    <lineage>
        <taxon>Eukaryota</taxon>
        <taxon>Metazoa</taxon>
        <taxon>Ecdysozoa</taxon>
        <taxon>Arthropoda</taxon>
        <taxon>Crustacea</taxon>
        <taxon>Multicrustacea</taxon>
        <taxon>Malacostraca</taxon>
        <taxon>Eumalacostraca</taxon>
        <taxon>Eucarida</taxon>
        <taxon>Decapoda</taxon>
        <taxon>Pleocyemata</taxon>
        <taxon>Brachyura</taxon>
        <taxon>Eubrachyura</taxon>
        <taxon>Portunoidea</taxon>
        <taxon>Portunidae</taxon>
        <taxon>Portuninae</taxon>
        <taxon>Scylla</taxon>
    </lineage>
</organism>
<dbReference type="Proteomes" id="UP001487740">
    <property type="component" value="Unassembled WGS sequence"/>
</dbReference>
<comment type="caution">
    <text evidence="1">The sequence shown here is derived from an EMBL/GenBank/DDBJ whole genome shotgun (WGS) entry which is preliminary data.</text>
</comment>
<evidence type="ECO:0000313" key="1">
    <source>
        <dbReference type="EMBL" id="KAK8387030.1"/>
    </source>
</evidence>